<feature type="compositionally biased region" description="Pro residues" evidence="6">
    <location>
        <begin position="594"/>
        <end position="609"/>
    </location>
</feature>
<feature type="domain" description="Transmembrane protein TMEM132 fifth" evidence="10">
    <location>
        <begin position="77"/>
        <end position="223"/>
    </location>
</feature>
<feature type="compositionally biased region" description="Basic and acidic residues" evidence="6">
    <location>
        <begin position="610"/>
        <end position="627"/>
    </location>
</feature>
<evidence type="ECO:0000259" key="11">
    <source>
        <dbReference type="Pfam" id="PF23487"/>
    </source>
</evidence>
<dbReference type="InterPro" id="IPR031436">
    <property type="entry name" value="TMEM132_C"/>
</dbReference>
<dbReference type="OrthoDB" id="10026202at2759"/>
<feature type="compositionally biased region" description="Basic residues" evidence="6">
    <location>
        <begin position="650"/>
        <end position="662"/>
    </location>
</feature>
<evidence type="ECO:0000259" key="10">
    <source>
        <dbReference type="Pfam" id="PF23486"/>
    </source>
</evidence>
<feature type="domain" description="Transmembrane protein TMEM132 C-terminal" evidence="8">
    <location>
        <begin position="408"/>
        <end position="504"/>
    </location>
</feature>
<keyword evidence="5 7" id="KW-0472">Membrane</keyword>
<organism evidence="12 13">
    <name type="scientific">Ignelater luminosus</name>
    <name type="common">Cucubano</name>
    <name type="synonym">Pyrophorus luminosus</name>
    <dbReference type="NCBI Taxonomy" id="2038154"/>
    <lineage>
        <taxon>Eukaryota</taxon>
        <taxon>Metazoa</taxon>
        <taxon>Ecdysozoa</taxon>
        <taxon>Arthropoda</taxon>
        <taxon>Hexapoda</taxon>
        <taxon>Insecta</taxon>
        <taxon>Pterygota</taxon>
        <taxon>Neoptera</taxon>
        <taxon>Endopterygota</taxon>
        <taxon>Coleoptera</taxon>
        <taxon>Polyphaga</taxon>
        <taxon>Elateriformia</taxon>
        <taxon>Elateroidea</taxon>
        <taxon>Elateridae</taxon>
        <taxon>Agrypninae</taxon>
        <taxon>Pyrophorini</taxon>
        <taxon>Ignelater</taxon>
    </lineage>
</organism>
<dbReference type="PANTHER" id="PTHR13388">
    <property type="entry name" value="DETONATOR, ISOFORM E"/>
    <property type="match status" value="1"/>
</dbReference>
<evidence type="ECO:0000256" key="7">
    <source>
        <dbReference type="SAM" id="Phobius"/>
    </source>
</evidence>
<feature type="domain" description="Transmembrane protein TMEM132 sixth" evidence="11">
    <location>
        <begin position="225"/>
        <end position="338"/>
    </location>
</feature>
<dbReference type="EMBL" id="VTPC01001068">
    <property type="protein sequence ID" value="KAF2903266.1"/>
    <property type="molecule type" value="Genomic_DNA"/>
</dbReference>
<comment type="similarity">
    <text evidence="2">Belongs to the TMEM132 family.</text>
</comment>
<dbReference type="Proteomes" id="UP000801492">
    <property type="component" value="Unassembled WGS sequence"/>
</dbReference>
<evidence type="ECO:0000256" key="4">
    <source>
        <dbReference type="ARBA" id="ARBA00022989"/>
    </source>
</evidence>
<comment type="caution">
    <text evidence="12">The sequence shown here is derived from an EMBL/GenBank/DDBJ whole genome shotgun (WGS) entry which is preliminary data.</text>
</comment>
<dbReference type="Pfam" id="PF23487">
    <property type="entry name" value="Ig_TMEM132_6th"/>
    <property type="match status" value="1"/>
</dbReference>
<evidence type="ECO:0000259" key="9">
    <source>
        <dbReference type="Pfam" id="PF16070"/>
    </source>
</evidence>
<evidence type="ECO:0000259" key="8">
    <source>
        <dbReference type="Pfam" id="PF15706"/>
    </source>
</evidence>
<keyword evidence="3 7" id="KW-0812">Transmembrane</keyword>
<sequence length="815" mass="90495">MKVLIVSQAGKAADVTFQASCHSEDDSVLKVSSSCSSVYVDGSEARGSVNGSVLVKYGTYTGLARFTVWMPEFPLDLQVLDTRLSQIKSWKVPDYHASGAKIKRRKRSYNAWGGSMIPDDMGNVIERPTCRLRYQQSPVDVYAHFMASDHDSGRVTYLVNRRTWLRVTDLVLPLLRVSDPRIANLRGRILQGRSMGRTEVQVLSPITGRVIGAKEVRVGNDKVGISRLSVQVVSGLQLNISPDSVTENGYVAETSVTRKLTAQYQEGLLDIELEFSDGCRTPLREVPDTDYHLVVESLDPEVVAFAPMVASHHPRVIAVGEGSGDLLQVTLLLPEECRSSTRPKLKGNGPLASAAASVTVDFSASDLPHRPDILQNDGGSYSNSKGGRDFQDLQDILKGSSMRDEDNDEPNVQARQHQGGKGITRHHAPMNMTPLEISMYVLLAAFCFAIVVFVVSCMVYASKFKPIEAGTHGLTAAPISSSQRERKRETTTNAHDWVWLGRATLEHTSNRSSTVNNNPPEMRITTNPLNMNYCEPDDCVPSSFSNPCHIELPSSSVENANRQVDSTTYCKSKPGGGIVNANTTNDEVDVWNKPTPPPPLPPHAAPPVPPERHKSQQKEIDMNKDYRPPVPPHRNIGVTARSSSVESSPPRKHHHHHHRSSRHQQENKHNSQENQYQQDSNKYIRGNDKYPQEYSDQQDCTSDDNKLKRTVFEFDDEPPMNVTPTENLVKIRHKNTKNDNEDDVQFVHLPNSENANGNGNRSPEVKRATIVGNPMFSAEDAAKEDVPAELSGLDELGMDYEQIMHYFDNLKESNA</sequence>
<dbReference type="Pfam" id="PF16070">
    <property type="entry name" value="Ig_TMEM132_4th"/>
    <property type="match status" value="1"/>
</dbReference>
<dbReference type="PANTHER" id="PTHR13388:SF11">
    <property type="entry name" value="DETONATOR, ISOFORM E"/>
    <property type="match status" value="1"/>
</dbReference>
<protein>
    <recommendedName>
        <fullName evidence="14">Transmembrane protein 132E</fullName>
    </recommendedName>
</protein>
<dbReference type="InterPro" id="IPR026307">
    <property type="entry name" value="TMEM132"/>
</dbReference>
<evidence type="ECO:0000313" key="13">
    <source>
        <dbReference type="Proteomes" id="UP000801492"/>
    </source>
</evidence>
<feature type="region of interest" description="Disordered" evidence="6">
    <location>
        <begin position="369"/>
        <end position="388"/>
    </location>
</feature>
<feature type="transmembrane region" description="Helical" evidence="7">
    <location>
        <begin position="437"/>
        <end position="461"/>
    </location>
</feature>
<keyword evidence="13" id="KW-1185">Reference proteome</keyword>
<proteinExistence type="inferred from homology"/>
<feature type="compositionally biased region" description="Polar residues" evidence="6">
    <location>
        <begin position="672"/>
        <end position="681"/>
    </location>
</feature>
<evidence type="ECO:0000256" key="5">
    <source>
        <dbReference type="ARBA" id="ARBA00023136"/>
    </source>
</evidence>
<dbReference type="AlphaFoldDB" id="A0A8K0DFL8"/>
<feature type="region of interest" description="Disordered" evidence="6">
    <location>
        <begin position="401"/>
        <end position="427"/>
    </location>
</feature>
<feature type="region of interest" description="Disordered" evidence="6">
    <location>
        <begin position="571"/>
        <end position="706"/>
    </location>
</feature>
<evidence type="ECO:0000256" key="1">
    <source>
        <dbReference type="ARBA" id="ARBA00004479"/>
    </source>
</evidence>
<reference evidence="12" key="1">
    <citation type="submission" date="2019-08" db="EMBL/GenBank/DDBJ databases">
        <title>The genome of the North American firefly Photinus pyralis.</title>
        <authorList>
            <consortium name="Photinus pyralis genome working group"/>
            <person name="Fallon T.R."/>
            <person name="Sander Lower S.E."/>
            <person name="Weng J.-K."/>
        </authorList>
    </citation>
    <scope>NUCLEOTIDE SEQUENCE</scope>
    <source>
        <strain evidence="12">TRF0915ILg1</strain>
        <tissue evidence="12">Whole body</tissue>
    </source>
</reference>
<evidence type="ECO:0000313" key="12">
    <source>
        <dbReference type="EMBL" id="KAF2903266.1"/>
    </source>
</evidence>
<comment type="subcellular location">
    <subcellularLocation>
        <location evidence="1">Membrane</location>
        <topology evidence="1">Single-pass type I membrane protein</topology>
    </subcellularLocation>
</comment>
<dbReference type="Pfam" id="PF23486">
    <property type="entry name" value="Ig_TMEM132_5th"/>
    <property type="match status" value="1"/>
</dbReference>
<evidence type="ECO:0000256" key="2">
    <source>
        <dbReference type="ARBA" id="ARBA00006166"/>
    </source>
</evidence>
<accession>A0A8K0DFL8</accession>
<dbReference type="InterPro" id="IPR055424">
    <property type="entry name" value="Ig_TMEM132_6th"/>
</dbReference>
<dbReference type="InterPro" id="IPR055423">
    <property type="entry name" value="Ig_TMEM132_5th"/>
</dbReference>
<name>A0A8K0DFL8_IGNLU</name>
<gene>
    <name evidence="12" type="ORF">ILUMI_02915</name>
</gene>
<dbReference type="InterPro" id="IPR031437">
    <property type="entry name" value="Ig_TMEM132_4th"/>
</dbReference>
<evidence type="ECO:0008006" key="14">
    <source>
        <dbReference type="Google" id="ProtNLM"/>
    </source>
</evidence>
<keyword evidence="4 7" id="KW-1133">Transmembrane helix</keyword>
<dbReference type="GO" id="GO:0016020">
    <property type="term" value="C:membrane"/>
    <property type="evidence" value="ECO:0007669"/>
    <property type="project" value="UniProtKB-SubCell"/>
</dbReference>
<evidence type="ECO:0000256" key="6">
    <source>
        <dbReference type="SAM" id="MobiDB-lite"/>
    </source>
</evidence>
<dbReference type="Pfam" id="PF15706">
    <property type="entry name" value="TMEM132_C"/>
    <property type="match status" value="1"/>
</dbReference>
<feature type="domain" description="Transmembrane protein family 132 fourth" evidence="9">
    <location>
        <begin position="1"/>
        <end position="72"/>
    </location>
</feature>
<evidence type="ECO:0000256" key="3">
    <source>
        <dbReference type="ARBA" id="ARBA00022692"/>
    </source>
</evidence>